<accession>A0AAV9J1S2</accession>
<comment type="caution">
    <text evidence="3">The sequence shown here is derived from an EMBL/GenBank/DDBJ whole genome shotgun (WGS) entry which is preliminary data.</text>
</comment>
<evidence type="ECO:0000256" key="1">
    <source>
        <dbReference type="SAM" id="MobiDB-lite"/>
    </source>
</evidence>
<proteinExistence type="predicted"/>
<sequence length="618" mass="67693">MTAAGVLQRLVRAAVLSVAVQKTPSDAETVTASPTRVVPAGSRPPVAGTNLSMPEESSSRTWQNMRVELVTCHLEVPEGPPGGESPWVGGTVGAYLLLYPAASLWLPAYVFDVGICSPAVDEASATLEVGVFCELPGTLGGNSDAPTYVVRLRAATAPAPSERPRQHLPAHPVAAVATLSSSPSLPQARTLQALFDWEKQLYTTKAALSGLSARYVLAVRELVDTEAAYVRDLHTMVRAFIQPLRDAAKVGILPHLPSQFIADTFSNTEVLLQINASLLQELRRRLQGWRAYSWRSTEPAARMPPVLALDDIGRVFQSKAFLFHLYSEYCLNFVERSEYLERCLREDAALRDFVARCEASDMCRGERLGSFFIKPVQRLTRYGLLLKQIMVECGGRACYPTLCEAERRLCEIVELANRRQEAAEQSRALADLAAACGFDARILRNGRRVVRAEHLEYAEEAGGAKARQSRRGQLVLFNDALALLRPTSSIHGNGAAGDKAPSYAVAWLAPLSRLHVQELRNRRSFRVCRCLFLSGESTKAWLDAFEAAAERYQDMRVENGGQASPATHNALEFEEARAGLRRRRALHGVESSSEWGTDDETLETTTGSSELSDAVAGV</sequence>
<evidence type="ECO:0000259" key="2">
    <source>
        <dbReference type="PROSITE" id="PS50010"/>
    </source>
</evidence>
<dbReference type="CDD" id="cd00160">
    <property type="entry name" value="RhoGEF"/>
    <property type="match status" value="1"/>
</dbReference>
<dbReference type="PROSITE" id="PS50010">
    <property type="entry name" value="DH_2"/>
    <property type="match status" value="1"/>
</dbReference>
<feature type="region of interest" description="Disordered" evidence="1">
    <location>
        <begin position="24"/>
        <end position="59"/>
    </location>
</feature>
<dbReference type="SMART" id="SM00325">
    <property type="entry name" value="RhoGEF"/>
    <property type="match status" value="1"/>
</dbReference>
<dbReference type="Pfam" id="PF00621">
    <property type="entry name" value="RhoGEF"/>
    <property type="match status" value="1"/>
</dbReference>
<feature type="compositionally biased region" description="Low complexity" evidence="1">
    <location>
        <begin position="603"/>
        <end position="618"/>
    </location>
</feature>
<feature type="compositionally biased region" description="Polar residues" evidence="1">
    <location>
        <begin position="49"/>
        <end position="59"/>
    </location>
</feature>
<dbReference type="EMBL" id="JANCYW010000018">
    <property type="protein sequence ID" value="KAK4538507.1"/>
    <property type="molecule type" value="Genomic_DNA"/>
</dbReference>
<dbReference type="Gene3D" id="1.20.900.10">
    <property type="entry name" value="Dbl homology (DH) domain"/>
    <property type="match status" value="1"/>
</dbReference>
<evidence type="ECO:0000313" key="3">
    <source>
        <dbReference type="EMBL" id="KAK4538507.1"/>
    </source>
</evidence>
<dbReference type="InterPro" id="IPR051092">
    <property type="entry name" value="FYVE_RhoGEF_PH"/>
</dbReference>
<feature type="domain" description="DH" evidence="2">
    <location>
        <begin position="214"/>
        <end position="419"/>
    </location>
</feature>
<dbReference type="PANTHER" id="PTHR12673:SF159">
    <property type="entry name" value="LD03170P"/>
    <property type="match status" value="1"/>
</dbReference>
<feature type="compositionally biased region" description="Polar residues" evidence="1">
    <location>
        <begin position="24"/>
        <end position="34"/>
    </location>
</feature>
<protein>
    <recommendedName>
        <fullName evidence="2">DH domain-containing protein</fullName>
    </recommendedName>
</protein>
<feature type="region of interest" description="Disordered" evidence="1">
    <location>
        <begin position="588"/>
        <end position="618"/>
    </location>
</feature>
<dbReference type="AlphaFoldDB" id="A0AAV9J1S2"/>
<name>A0AAV9J1S2_CYACA</name>
<organism evidence="3 4">
    <name type="scientific">Cyanidium caldarium</name>
    <name type="common">Red alga</name>
    <dbReference type="NCBI Taxonomy" id="2771"/>
    <lineage>
        <taxon>Eukaryota</taxon>
        <taxon>Rhodophyta</taxon>
        <taxon>Bangiophyceae</taxon>
        <taxon>Cyanidiales</taxon>
        <taxon>Cyanidiaceae</taxon>
        <taxon>Cyanidium</taxon>
    </lineage>
</organism>
<dbReference type="Proteomes" id="UP001301350">
    <property type="component" value="Unassembled WGS sequence"/>
</dbReference>
<evidence type="ECO:0000313" key="4">
    <source>
        <dbReference type="Proteomes" id="UP001301350"/>
    </source>
</evidence>
<reference evidence="3 4" key="1">
    <citation type="submission" date="2022-07" db="EMBL/GenBank/DDBJ databases">
        <title>Genome-wide signatures of adaptation to extreme environments.</title>
        <authorList>
            <person name="Cho C.H."/>
            <person name="Yoon H.S."/>
        </authorList>
    </citation>
    <scope>NUCLEOTIDE SEQUENCE [LARGE SCALE GENOMIC DNA]</scope>
    <source>
        <strain evidence="3 4">DBV 063 E5</strain>
    </source>
</reference>
<gene>
    <name evidence="3" type="ORF">CDCA_CDCA18G4532</name>
</gene>
<dbReference type="PANTHER" id="PTHR12673">
    <property type="entry name" value="FACIOGENITAL DYSPLASIA PROTEIN"/>
    <property type="match status" value="1"/>
</dbReference>
<dbReference type="GO" id="GO:0005737">
    <property type="term" value="C:cytoplasm"/>
    <property type="evidence" value="ECO:0007669"/>
    <property type="project" value="TreeGrafter"/>
</dbReference>
<dbReference type="GO" id="GO:0005085">
    <property type="term" value="F:guanyl-nucleotide exchange factor activity"/>
    <property type="evidence" value="ECO:0007669"/>
    <property type="project" value="InterPro"/>
</dbReference>
<dbReference type="SUPFAM" id="SSF48065">
    <property type="entry name" value="DBL homology domain (DH-domain)"/>
    <property type="match status" value="1"/>
</dbReference>
<keyword evidence="4" id="KW-1185">Reference proteome</keyword>
<dbReference type="InterPro" id="IPR035899">
    <property type="entry name" value="DBL_dom_sf"/>
</dbReference>
<dbReference type="InterPro" id="IPR000219">
    <property type="entry name" value="DH_dom"/>
</dbReference>